<keyword evidence="10" id="KW-0418">Kinase</keyword>
<evidence type="ECO:0000256" key="10">
    <source>
        <dbReference type="ARBA" id="ARBA00022777"/>
    </source>
</evidence>
<dbReference type="PANTHER" id="PTHR43030">
    <property type="entry name" value="PHOSPHOENOLPYRUVATE SYNTHASE"/>
    <property type="match status" value="1"/>
</dbReference>
<evidence type="ECO:0000256" key="2">
    <source>
        <dbReference type="ARBA" id="ARBA00002988"/>
    </source>
</evidence>
<dbReference type="InterPro" id="IPR036637">
    <property type="entry name" value="Phosphohistidine_dom_sf"/>
</dbReference>
<evidence type="ECO:0000256" key="12">
    <source>
        <dbReference type="ARBA" id="ARBA00022842"/>
    </source>
</evidence>
<dbReference type="Gene3D" id="3.20.20.60">
    <property type="entry name" value="Phosphoenolpyruvate-binding domains"/>
    <property type="match status" value="1"/>
</dbReference>
<evidence type="ECO:0000256" key="9">
    <source>
        <dbReference type="ARBA" id="ARBA00022741"/>
    </source>
</evidence>
<dbReference type="InterPro" id="IPR000121">
    <property type="entry name" value="PEP_util_C"/>
</dbReference>
<accession>A0ABT2MRS8</accession>
<dbReference type="RefSeq" id="WP_368005895.1">
    <property type="nucleotide sequence ID" value="NZ_JAMXFF010000009.1"/>
</dbReference>
<dbReference type="PRINTS" id="PR01736">
    <property type="entry name" value="PHPHTRNFRASE"/>
</dbReference>
<evidence type="ECO:0000256" key="3">
    <source>
        <dbReference type="ARBA" id="ARBA00004742"/>
    </source>
</evidence>
<keyword evidence="12" id="KW-0460">Magnesium</keyword>
<keyword evidence="20" id="KW-1185">Reference proteome</keyword>
<dbReference type="SUPFAM" id="SSF56059">
    <property type="entry name" value="Glutathione synthetase ATP-binding domain-like"/>
    <property type="match status" value="1"/>
</dbReference>
<dbReference type="InterPro" id="IPR013815">
    <property type="entry name" value="ATP_grasp_subdomain_1"/>
</dbReference>
<keyword evidence="9" id="KW-0547">Nucleotide-binding</keyword>
<evidence type="ECO:0000256" key="13">
    <source>
        <dbReference type="ARBA" id="ARBA00033470"/>
    </source>
</evidence>
<dbReference type="Proteomes" id="UP001525890">
    <property type="component" value="Unassembled WGS sequence"/>
</dbReference>
<evidence type="ECO:0000259" key="17">
    <source>
        <dbReference type="Pfam" id="PF01326"/>
    </source>
</evidence>
<feature type="domain" description="PEP-utilising enzyme C-terminal" evidence="18">
    <location>
        <begin position="517"/>
        <end position="805"/>
    </location>
</feature>
<dbReference type="InterPro" id="IPR002192">
    <property type="entry name" value="PPDK_AMP/ATP-bd"/>
</dbReference>
<comment type="pathway">
    <text evidence="3">Carbohydrate biosynthesis; gluconeogenesis.</text>
</comment>
<dbReference type="InterPro" id="IPR015813">
    <property type="entry name" value="Pyrv/PenolPyrv_kinase-like_dom"/>
</dbReference>
<evidence type="ECO:0000256" key="7">
    <source>
        <dbReference type="ARBA" id="ARBA00022679"/>
    </source>
</evidence>
<comment type="function">
    <text evidence="2">Catalyzes the phosphorylation of pyruvate to phosphoenolpyruvate.</text>
</comment>
<evidence type="ECO:0000256" key="14">
    <source>
        <dbReference type="ARBA" id="ARBA00047700"/>
    </source>
</evidence>
<dbReference type="EC" id="2.7.9.2" evidence="5"/>
<evidence type="ECO:0000313" key="19">
    <source>
        <dbReference type="EMBL" id="MCT7966246.1"/>
    </source>
</evidence>
<dbReference type="Pfam" id="PF00391">
    <property type="entry name" value="PEP-utilizers"/>
    <property type="match status" value="1"/>
</dbReference>
<comment type="similarity">
    <text evidence="4">Belongs to the PEP-utilizing enzyme family.</text>
</comment>
<dbReference type="Gene3D" id="3.50.30.10">
    <property type="entry name" value="Phosphohistidine domain"/>
    <property type="match status" value="1"/>
</dbReference>
<evidence type="ECO:0000256" key="1">
    <source>
        <dbReference type="ARBA" id="ARBA00001946"/>
    </source>
</evidence>
<name>A0ABT2MRS8_9CYAN</name>
<dbReference type="PANTHER" id="PTHR43030:SF1">
    <property type="entry name" value="PHOSPHOENOLPYRUVATE SYNTHASE"/>
    <property type="match status" value="1"/>
</dbReference>
<evidence type="ECO:0000259" key="16">
    <source>
        <dbReference type="Pfam" id="PF00391"/>
    </source>
</evidence>
<comment type="catalytic activity">
    <reaction evidence="14">
        <text>pyruvate + ATP + H2O = phosphoenolpyruvate + AMP + phosphate + 2 H(+)</text>
        <dbReference type="Rhea" id="RHEA:11364"/>
        <dbReference type="ChEBI" id="CHEBI:15361"/>
        <dbReference type="ChEBI" id="CHEBI:15377"/>
        <dbReference type="ChEBI" id="CHEBI:15378"/>
        <dbReference type="ChEBI" id="CHEBI:30616"/>
        <dbReference type="ChEBI" id="CHEBI:43474"/>
        <dbReference type="ChEBI" id="CHEBI:58702"/>
        <dbReference type="ChEBI" id="CHEBI:456215"/>
        <dbReference type="EC" id="2.7.9.2"/>
    </reaction>
</comment>
<dbReference type="InterPro" id="IPR006319">
    <property type="entry name" value="PEP_synth"/>
</dbReference>
<evidence type="ECO:0000256" key="8">
    <source>
        <dbReference type="ARBA" id="ARBA00022723"/>
    </source>
</evidence>
<evidence type="ECO:0000256" key="11">
    <source>
        <dbReference type="ARBA" id="ARBA00022840"/>
    </source>
</evidence>
<dbReference type="InterPro" id="IPR018274">
    <property type="entry name" value="PEP_util_AS"/>
</dbReference>
<reference evidence="19 20" key="1">
    <citation type="journal article" date="2022" name="Front. Microbiol.">
        <title>High genomic differentiation and limited gene flow indicate recent cryptic speciation within the genus Laspinema (cyanobacteria).</title>
        <authorList>
            <person name="Stanojkovic A."/>
            <person name="Skoupy S."/>
            <person name="Skaloud P."/>
            <person name="Dvorak P."/>
        </authorList>
    </citation>
    <scope>NUCLEOTIDE SEQUENCE [LARGE SCALE GENOMIC DNA]</scope>
    <source>
        <strain evidence="19 20">D2a</strain>
    </source>
</reference>
<protein>
    <recommendedName>
        <fullName evidence="6">Phosphoenolpyruvate synthase</fullName>
        <ecNumber evidence="5">2.7.9.2</ecNumber>
    </recommendedName>
    <alternativeName>
        <fullName evidence="13">Pyruvate, water dikinase</fullName>
    </alternativeName>
</protein>
<evidence type="ECO:0000256" key="5">
    <source>
        <dbReference type="ARBA" id="ARBA00011996"/>
    </source>
</evidence>
<sequence length="823" mass="90712">MDHLYWLDQIQPSQRSLVGDNPFNLSQMAQQGYPVLPGFVLAAPALREFLETYPWEEPLFAELLSSSVHLNVDDPRQLKAIAQHIREEMMAAKLPQQWINNLAIAAQQLNSPGLILSPSVTLPKNTPSPLKFSGLVESYVCRCDPEEIALGVLQTWAELFRARSLLYWQRSRIELRSLNLAVVVQPLHPAITSGTLTYTQAHCEIQATWGLALSIKLGEAIPDWYQIQSDSGNAIAQILGNKHLSYELRVNPTSRDEFTAEISLPSPYRCLQPYVVSDEQQQEFALKPRELEILGAIARDLGSHLDRHFILEWTLAKAAEQSPAQIYITGVEVGTPLSSLGIRPPLDPPPAPKSAPITAIEGEEMPQMILGTAAAKGVAVGLAYCIPSPTEVLENIPPGRILIAKEIVPHWLHIVRQAAAVVTEAGGMTSHAAILAREFGIPAVVGAAGVTQAIATATEICVNGDTGEIFVLPAGTVQPSLERSPHPLASAVSEPHPMPLPESDPVTASSAQPFPTATQLMVNLSHPSSLDRITDAYLDGVGLLRSEMMALEIFQSEDPYQWCDRHKSQEFIHRISDPLKRVAEFFFPRPVFYRSLDLRGYDLPGLRSPGQTSINPSRSAQTLGVHGAFSYLLDPALFDLELETLAKLQQEGLTNLRLIIPFVRTVEEFIFCRNRVQQFKLDQVRDFQLWIMAEVPSALFLIPDYVQAGVQGISIGTNDLTQLLLAADRENQQMSQVFDPRHPAVMRAIHQLIQTAKAAGIPCAICGGAPTRYPETIDTLVRWGIDGISVEPEAIVRTHQAIARSEHRILLETARRDSGDCPF</sequence>
<comment type="caution">
    <text evidence="19">The sequence shown here is derived from an EMBL/GenBank/DDBJ whole genome shotgun (WGS) entry which is preliminary data.</text>
</comment>
<proteinExistence type="inferred from homology"/>
<evidence type="ECO:0000256" key="6">
    <source>
        <dbReference type="ARBA" id="ARBA00021623"/>
    </source>
</evidence>
<keyword evidence="11" id="KW-0067">ATP-binding</keyword>
<dbReference type="InterPro" id="IPR040442">
    <property type="entry name" value="Pyrv_kinase-like_dom_sf"/>
</dbReference>
<dbReference type="Gene3D" id="3.30.1490.20">
    <property type="entry name" value="ATP-grasp fold, A domain"/>
    <property type="match status" value="1"/>
</dbReference>
<dbReference type="Pfam" id="PF01326">
    <property type="entry name" value="PPDK_N"/>
    <property type="match status" value="1"/>
</dbReference>
<dbReference type="PROSITE" id="PS00370">
    <property type="entry name" value="PEP_ENZYMES_PHOS_SITE"/>
    <property type="match status" value="1"/>
</dbReference>
<dbReference type="SUPFAM" id="SSF52009">
    <property type="entry name" value="Phosphohistidine domain"/>
    <property type="match status" value="1"/>
</dbReference>
<keyword evidence="7" id="KW-0808">Transferase</keyword>
<dbReference type="PROSITE" id="PS00742">
    <property type="entry name" value="PEP_ENZYMES_2"/>
    <property type="match status" value="1"/>
</dbReference>
<evidence type="ECO:0000259" key="18">
    <source>
        <dbReference type="Pfam" id="PF02896"/>
    </source>
</evidence>
<keyword evidence="8" id="KW-0479">Metal-binding</keyword>
<evidence type="ECO:0000256" key="4">
    <source>
        <dbReference type="ARBA" id="ARBA00007837"/>
    </source>
</evidence>
<dbReference type="Gene3D" id="3.30.470.20">
    <property type="entry name" value="ATP-grasp fold, B domain"/>
    <property type="match status" value="1"/>
</dbReference>
<evidence type="ECO:0000313" key="20">
    <source>
        <dbReference type="Proteomes" id="UP001525890"/>
    </source>
</evidence>
<dbReference type="InterPro" id="IPR008279">
    <property type="entry name" value="PEP-util_enz_mobile_dom"/>
</dbReference>
<feature type="domain" description="PEP-utilising enzyme mobile" evidence="16">
    <location>
        <begin position="396"/>
        <end position="467"/>
    </location>
</feature>
<dbReference type="Pfam" id="PF02896">
    <property type="entry name" value="PEP-utilizers_C"/>
    <property type="match status" value="1"/>
</dbReference>
<comment type="cofactor">
    <cofactor evidence="1">
        <name>Mg(2+)</name>
        <dbReference type="ChEBI" id="CHEBI:18420"/>
    </cofactor>
</comment>
<feature type="domain" description="Pyruvate phosphate dikinase AMP/ATP-binding" evidence="17">
    <location>
        <begin position="17"/>
        <end position="317"/>
    </location>
</feature>
<dbReference type="SUPFAM" id="SSF51621">
    <property type="entry name" value="Phosphoenolpyruvate/pyruvate domain"/>
    <property type="match status" value="1"/>
</dbReference>
<organism evidence="19 20">
    <name type="scientific">Laspinema palackyanum D2a</name>
    <dbReference type="NCBI Taxonomy" id="2953684"/>
    <lineage>
        <taxon>Bacteria</taxon>
        <taxon>Bacillati</taxon>
        <taxon>Cyanobacteriota</taxon>
        <taxon>Cyanophyceae</taxon>
        <taxon>Oscillatoriophycideae</taxon>
        <taxon>Oscillatoriales</taxon>
        <taxon>Laspinemataceae</taxon>
        <taxon>Laspinema</taxon>
        <taxon>Laspinema palackyanum</taxon>
    </lineage>
</organism>
<dbReference type="InterPro" id="IPR023151">
    <property type="entry name" value="PEP_util_CS"/>
</dbReference>
<evidence type="ECO:0000256" key="15">
    <source>
        <dbReference type="SAM" id="MobiDB-lite"/>
    </source>
</evidence>
<gene>
    <name evidence="19" type="ORF">NG799_07855</name>
</gene>
<dbReference type="EMBL" id="JAMXFF010000009">
    <property type="protein sequence ID" value="MCT7966246.1"/>
    <property type="molecule type" value="Genomic_DNA"/>
</dbReference>
<feature type="region of interest" description="Disordered" evidence="15">
    <location>
        <begin position="481"/>
        <end position="510"/>
    </location>
</feature>